<dbReference type="InterPro" id="IPR009875">
    <property type="entry name" value="PilZ_domain"/>
</dbReference>
<dbReference type="GO" id="GO:0035438">
    <property type="term" value="F:cyclic-di-GMP binding"/>
    <property type="evidence" value="ECO:0007669"/>
    <property type="project" value="InterPro"/>
</dbReference>
<dbReference type="AlphaFoldDB" id="A0A102JVR0"/>
<proteinExistence type="predicted"/>
<evidence type="ECO:0000259" key="2">
    <source>
        <dbReference type="Pfam" id="PF07238"/>
    </source>
</evidence>
<evidence type="ECO:0000313" key="4">
    <source>
        <dbReference type="Proteomes" id="UP000065521"/>
    </source>
</evidence>
<organism evidence="3 4">
    <name type="scientific">Burkholderia ubonensis</name>
    <dbReference type="NCBI Taxonomy" id="101571"/>
    <lineage>
        <taxon>Bacteria</taxon>
        <taxon>Pseudomonadati</taxon>
        <taxon>Pseudomonadota</taxon>
        <taxon>Betaproteobacteria</taxon>
        <taxon>Burkholderiales</taxon>
        <taxon>Burkholderiaceae</taxon>
        <taxon>Burkholderia</taxon>
        <taxon>Burkholderia cepacia complex</taxon>
    </lineage>
</organism>
<dbReference type="Pfam" id="PF07238">
    <property type="entry name" value="PilZ"/>
    <property type="match status" value="1"/>
</dbReference>
<dbReference type="RefSeq" id="WP_059638017.1">
    <property type="nucleotide sequence ID" value="NZ_LOTK01000070.1"/>
</dbReference>
<dbReference type="Gene3D" id="2.40.10.220">
    <property type="entry name" value="predicted glycosyltransferase like domains"/>
    <property type="match status" value="1"/>
</dbReference>
<dbReference type="SUPFAM" id="SSF141371">
    <property type="entry name" value="PilZ domain-like"/>
    <property type="match status" value="2"/>
</dbReference>
<accession>A0A102JVR0</accession>
<dbReference type="Proteomes" id="UP000065521">
    <property type="component" value="Unassembled WGS sequence"/>
</dbReference>
<comment type="caution">
    <text evidence="3">The sequence shown here is derived from an EMBL/GenBank/DDBJ whole genome shotgun (WGS) entry which is preliminary data.</text>
</comment>
<feature type="region of interest" description="Disordered" evidence="1">
    <location>
        <begin position="61"/>
        <end position="84"/>
    </location>
</feature>
<protein>
    <submittedName>
        <fullName evidence="3">Pilus assembly protein PilZ</fullName>
    </submittedName>
</protein>
<sequence>MRTSYHYVALEHDDFLAGAPLGFDVYDLGGAALLPAGTTLHDPAQPAFLFDHFQPARRDAAGLGAAGSGATGQGSAAGPAEPPKGDVPAVAHMGLWMGAPIGLRRRVGATRTMLRCRLIGQRASQSLLIEPQHATALEFRPGDDVEAIAIGRAAAYRFAATVDMVQPGPAPFMALSPPGFIECLRVRAEPRVPARLAARCCSGQDGVGSFGIVRDISLSGLSVAASQAIAAAGEPLRIRLPYEVGGNVALLTLDGTVRHTHADPAAPQLVLHHVAYDDDIEVADVVRLKALLFDRLMASTEWGGVN</sequence>
<evidence type="ECO:0000313" key="3">
    <source>
        <dbReference type="EMBL" id="KUZ81353.1"/>
    </source>
</evidence>
<reference evidence="3 4" key="1">
    <citation type="submission" date="2015-11" db="EMBL/GenBank/DDBJ databases">
        <title>Expanding the genomic diversity of Burkholderia species for the development of highly accurate diagnostics.</title>
        <authorList>
            <person name="Sahl J."/>
            <person name="Keim P."/>
            <person name="Wagner D."/>
        </authorList>
    </citation>
    <scope>NUCLEOTIDE SEQUENCE [LARGE SCALE GENOMIC DNA]</scope>
    <source>
        <strain evidence="3 4">RF32-BP4</strain>
    </source>
</reference>
<gene>
    <name evidence="3" type="ORF">WI38_32400</name>
</gene>
<dbReference type="EMBL" id="LOTN01000072">
    <property type="protein sequence ID" value="KUZ81353.1"/>
    <property type="molecule type" value="Genomic_DNA"/>
</dbReference>
<feature type="domain" description="PilZ" evidence="2">
    <location>
        <begin position="187"/>
        <end position="293"/>
    </location>
</feature>
<evidence type="ECO:0000256" key="1">
    <source>
        <dbReference type="SAM" id="MobiDB-lite"/>
    </source>
</evidence>
<name>A0A102JVR0_9BURK</name>